<feature type="compositionally biased region" description="Basic and acidic residues" evidence="1">
    <location>
        <begin position="30"/>
        <end position="41"/>
    </location>
</feature>
<sequence length="63" mass="6581">MSESDNSGYRESPDTSDGPTSGNMVDGVPGEDRSDGGERDVTLTTDDDAQRDESVVRGGNEAS</sequence>
<dbReference type="Proteomes" id="UP000246661">
    <property type="component" value="Unassembled WGS sequence"/>
</dbReference>
<feature type="region of interest" description="Disordered" evidence="1">
    <location>
        <begin position="1"/>
        <end position="63"/>
    </location>
</feature>
<name>A0A317QLE0_9ACTN</name>
<dbReference type="EMBL" id="QGTX01000001">
    <property type="protein sequence ID" value="PWW22470.1"/>
    <property type="molecule type" value="Genomic_DNA"/>
</dbReference>
<gene>
    <name evidence="2" type="ORF">JD79_01623</name>
</gene>
<organism evidence="2 3">
    <name type="scientific">Geodermatophilus normandii</name>
    <dbReference type="NCBI Taxonomy" id="1137989"/>
    <lineage>
        <taxon>Bacteria</taxon>
        <taxon>Bacillati</taxon>
        <taxon>Actinomycetota</taxon>
        <taxon>Actinomycetes</taxon>
        <taxon>Geodermatophilales</taxon>
        <taxon>Geodermatophilaceae</taxon>
        <taxon>Geodermatophilus</taxon>
    </lineage>
</organism>
<protein>
    <submittedName>
        <fullName evidence="2">Uncharacterized protein</fullName>
    </submittedName>
</protein>
<evidence type="ECO:0000313" key="2">
    <source>
        <dbReference type="EMBL" id="PWW22470.1"/>
    </source>
</evidence>
<evidence type="ECO:0000313" key="3">
    <source>
        <dbReference type="Proteomes" id="UP000246661"/>
    </source>
</evidence>
<dbReference type="RefSeq" id="WP_110005088.1">
    <property type="nucleotide sequence ID" value="NZ_QGTX01000001.1"/>
</dbReference>
<reference evidence="3" key="1">
    <citation type="submission" date="2018-05" db="EMBL/GenBank/DDBJ databases">
        <authorList>
            <person name="Klenk H.-P."/>
            <person name="Huntemann M."/>
            <person name="Clum A."/>
            <person name="Pillay M."/>
            <person name="Palaniappan K."/>
            <person name="Varghese N."/>
            <person name="Mikhailova N."/>
            <person name="Stamatis D."/>
            <person name="Reddy T."/>
            <person name="Daum C."/>
            <person name="Shapiro N."/>
            <person name="Ivanova N."/>
            <person name="Kyrpides N."/>
            <person name="Woyke T."/>
        </authorList>
    </citation>
    <scope>NUCLEOTIDE SEQUENCE [LARGE SCALE GENOMIC DNA]</scope>
    <source>
        <strain evidence="3">DSM 45417</strain>
    </source>
</reference>
<comment type="caution">
    <text evidence="2">The sequence shown here is derived from an EMBL/GenBank/DDBJ whole genome shotgun (WGS) entry which is preliminary data.</text>
</comment>
<keyword evidence="3" id="KW-1185">Reference proteome</keyword>
<dbReference type="AlphaFoldDB" id="A0A317QLE0"/>
<proteinExistence type="predicted"/>
<dbReference type="OrthoDB" id="5194127at2"/>
<evidence type="ECO:0000256" key="1">
    <source>
        <dbReference type="SAM" id="MobiDB-lite"/>
    </source>
</evidence>
<accession>A0A317QLE0</accession>
<feature type="compositionally biased region" description="Polar residues" evidence="1">
    <location>
        <begin position="1"/>
        <end position="23"/>
    </location>
</feature>